<dbReference type="Pfam" id="PF13385">
    <property type="entry name" value="Laminin_G_3"/>
    <property type="match status" value="1"/>
</dbReference>
<dbReference type="InterPro" id="IPR013320">
    <property type="entry name" value="ConA-like_dom_sf"/>
</dbReference>
<sequence length="968" mass="100183">MASHIWIGGAPAVAQIDSVTFPSDAAAGQIVNFVIGVKTLSVTLTGANQSEIITEVVAAWNASTIPEYAEITASVGLDSNDIEDGTMKLTADTAGKPFAVTVSIGSGNNEIQVITLGGTTATGGTFTLTYDGQTTGNIAYNADATTVDTVLEALSNIGVGDVTVTGSAGGPWTVEFTGTLAGTNVALMTINVENLTGGVNEVQTISSPSNPTGGTFTLSFGGQATTGIAYNASAATVQAALEALSTIPTGSVACAGGSLPDTPITVTFQDELASMDVALLEADASGLTGVTGSAVETQTGGSDIADKAVNSWKFESGTQNGTSYDVTDTINSKVLTGGSFFVINNQLVAGGIDGKCVSAGQFGFSMDDSAVASFDENEPFSIALWVKPSSSGERSVLAIRHSNKNESSDASTYPSTLNSDYDYALTMEPGSVVKFDVKKQVGFHTLTTIGTLTTNAWNLVVAIWDPANTTLSIGINGGALENAGGLTVGTATSSNNRYLSVLSQNVQTLSGFLDEITIFREALTLANSQTIYNSGNGDFYPFPTDGNNEIQTLTLTGSPTAGSVTVRYQGEGVNVPHNSTAAAAEALLDTVSTIGSGNTNVTGGPWPGTPLVVEFINDLALTNVELLEIDTSALTMFVSETTPGVTAPTGKVETTVSPLTKSTITASEGPNHWNIPANWNTNTVPVTSDTVYISDSEISILYGLDQSAVTLAALHIEQTFSGFIGLPRTNSDGLSYFEYRDLYLKIGATNLFIGDKEGDGSDRIKIDLGSVQSTVLITDSGDGEDANTPAILLLGAHVSNVININRGSLGVAFYPTEESTIATLRQAFFDDAADDTTVYLGDGVTINDIIKSGGVLDINSNTASLEQTAGTTTIHAGTHTLLNILDGSLNYNSVGTASEINLSGASVLIFDQDRRPKNVIVINKLSDESEIFDESGSIANPVIDMENTGDLSTLNMGKNFKLTFGATT</sequence>
<proteinExistence type="predicted"/>
<dbReference type="AlphaFoldDB" id="A0A517VP03"/>
<protein>
    <recommendedName>
        <fullName evidence="3">LamG-like jellyroll fold domain-containing protein</fullName>
    </recommendedName>
</protein>
<dbReference type="Proteomes" id="UP000318704">
    <property type="component" value="Chromosome"/>
</dbReference>
<name>A0A517VP03_9PLAN</name>
<evidence type="ECO:0008006" key="3">
    <source>
        <dbReference type="Google" id="ProtNLM"/>
    </source>
</evidence>
<dbReference type="KEGG" id="gaw:V144x_01850"/>
<dbReference type="SUPFAM" id="SSF49899">
    <property type="entry name" value="Concanavalin A-like lectins/glucanases"/>
    <property type="match status" value="1"/>
</dbReference>
<organism evidence="1 2">
    <name type="scientific">Gimesia aquarii</name>
    <dbReference type="NCBI Taxonomy" id="2527964"/>
    <lineage>
        <taxon>Bacteria</taxon>
        <taxon>Pseudomonadati</taxon>
        <taxon>Planctomycetota</taxon>
        <taxon>Planctomycetia</taxon>
        <taxon>Planctomycetales</taxon>
        <taxon>Planctomycetaceae</taxon>
        <taxon>Gimesia</taxon>
    </lineage>
</organism>
<evidence type="ECO:0000313" key="1">
    <source>
        <dbReference type="EMBL" id="QDT94754.1"/>
    </source>
</evidence>
<dbReference type="RefSeq" id="WP_144979990.1">
    <property type="nucleotide sequence ID" value="NZ_CP037920.1"/>
</dbReference>
<dbReference type="Gene3D" id="2.60.120.200">
    <property type="match status" value="1"/>
</dbReference>
<dbReference type="EMBL" id="CP037920">
    <property type="protein sequence ID" value="QDT94754.1"/>
    <property type="molecule type" value="Genomic_DNA"/>
</dbReference>
<accession>A0A517VP03</accession>
<evidence type="ECO:0000313" key="2">
    <source>
        <dbReference type="Proteomes" id="UP000318704"/>
    </source>
</evidence>
<gene>
    <name evidence="1" type="ORF">V144x_01850</name>
</gene>
<reference evidence="1 2" key="1">
    <citation type="submission" date="2019-03" db="EMBL/GenBank/DDBJ databases">
        <title>Deep-cultivation of Planctomycetes and their phenomic and genomic characterization uncovers novel biology.</title>
        <authorList>
            <person name="Wiegand S."/>
            <person name="Jogler M."/>
            <person name="Boedeker C."/>
            <person name="Pinto D."/>
            <person name="Vollmers J."/>
            <person name="Rivas-Marin E."/>
            <person name="Kohn T."/>
            <person name="Peeters S.H."/>
            <person name="Heuer A."/>
            <person name="Rast P."/>
            <person name="Oberbeckmann S."/>
            <person name="Bunk B."/>
            <person name="Jeske O."/>
            <person name="Meyerdierks A."/>
            <person name="Storesund J.E."/>
            <person name="Kallscheuer N."/>
            <person name="Luecker S."/>
            <person name="Lage O.M."/>
            <person name="Pohl T."/>
            <person name="Merkel B.J."/>
            <person name="Hornburger P."/>
            <person name="Mueller R.-W."/>
            <person name="Bruemmer F."/>
            <person name="Labrenz M."/>
            <person name="Spormann A.M."/>
            <person name="Op den Camp H."/>
            <person name="Overmann J."/>
            <person name="Amann R."/>
            <person name="Jetten M.S.M."/>
            <person name="Mascher T."/>
            <person name="Medema M.H."/>
            <person name="Devos D.P."/>
            <person name="Kaster A.-K."/>
            <person name="Ovreas L."/>
            <person name="Rohde M."/>
            <person name="Galperin M.Y."/>
            <person name="Jogler C."/>
        </authorList>
    </citation>
    <scope>NUCLEOTIDE SEQUENCE [LARGE SCALE GENOMIC DNA]</scope>
    <source>
        <strain evidence="1 2">V144</strain>
    </source>
</reference>